<feature type="domain" description="Zn(2)-C6 fungal-type" evidence="3">
    <location>
        <begin position="421"/>
        <end position="452"/>
    </location>
</feature>
<dbReference type="OrthoDB" id="10636076at2759"/>
<dbReference type="SMART" id="SM00066">
    <property type="entry name" value="GAL4"/>
    <property type="match status" value="1"/>
</dbReference>
<dbReference type="EMBL" id="KV875111">
    <property type="protein sequence ID" value="OIW22716.1"/>
    <property type="molecule type" value="Genomic_DNA"/>
</dbReference>
<keyword evidence="1" id="KW-0539">Nucleus</keyword>
<keyword evidence="5" id="KW-1185">Reference proteome</keyword>
<gene>
    <name evidence="4" type="ORF">CONLIGDRAFT_650389</name>
</gene>
<sequence>MSRISGIESSLPPSSPFLLPQQGAVIRPPLQTPVIKPLTASGLDYAEVDPSYPLLNASQSPAIIPDRVSGQDITGAPPGKGTDVEHGMTNSDGGLAPAPENSSTQIQQPLSEEQPTVCGPKLTRGIPVEPARPIIQCTNTFIPSNEPPSKKRKLDAEQEIVYAPSIPYPDPWRTNTMQGIADLAHVSSAKGDPSTMSHHVDSLETPSQATELDLHTGSTLVYATETPIIPYSPDFNHSNHLKAGSTISQQPSIVLQLPLPDIRFGTSVSGPPGLRRPDLDAPFLCTGEQVSECVDYVGSVPNIQERSTISDSGYLLMTVVEEQPKKMTTSAGVITSTRAMAERGVNSLSSPDGIKNVQTTLERPESGTATTGLSRHRWPFFSGSRRQSCDFCHQHKLMCNATVCSWKLREEAKNQRRNRTRCDNCRRSKFKCDVTEMTGCTHCTIRSLTCISTKDEKPIRFTHVVQVDGKEESLGALKSPADHHSLGPNSNAPSWVFPGVAVGIPPVPILPPSPASLYSQSPLEAQPRAFTASESPVYSRTRALPSEAGTGTSLVPAATQVTDRKLIISQWPRTVHYESCPNQQGDAPPRYTEYKVRDILDYMRLYSGHVNLYPSGEKQHRRQYKSRSILGVEITLLLDQCGCREGCLGTCGVLHATDACIPLNAFEGIAERKVVTEFRRILCSQVTSRVYDLGCLEVQFLCTKALFMFMGANRSRGTEGVSAKDANSGILEGGLVSA</sequence>
<dbReference type="Pfam" id="PF00172">
    <property type="entry name" value="Zn_clus"/>
    <property type="match status" value="1"/>
</dbReference>
<dbReference type="Gene3D" id="4.10.240.10">
    <property type="entry name" value="Zn(2)-C6 fungal-type DNA-binding domain"/>
    <property type="match status" value="1"/>
</dbReference>
<dbReference type="PROSITE" id="PS50048">
    <property type="entry name" value="ZN2_CY6_FUNGAL_2"/>
    <property type="match status" value="1"/>
</dbReference>
<dbReference type="AlphaFoldDB" id="A0A1J7J0N9"/>
<evidence type="ECO:0000256" key="2">
    <source>
        <dbReference type="SAM" id="MobiDB-lite"/>
    </source>
</evidence>
<protein>
    <recommendedName>
        <fullName evidence="3">Zn(2)-C6 fungal-type domain-containing protein</fullName>
    </recommendedName>
</protein>
<dbReference type="CDD" id="cd00067">
    <property type="entry name" value="GAL4"/>
    <property type="match status" value="2"/>
</dbReference>
<organism evidence="4 5">
    <name type="scientific">Coniochaeta ligniaria NRRL 30616</name>
    <dbReference type="NCBI Taxonomy" id="1408157"/>
    <lineage>
        <taxon>Eukaryota</taxon>
        <taxon>Fungi</taxon>
        <taxon>Dikarya</taxon>
        <taxon>Ascomycota</taxon>
        <taxon>Pezizomycotina</taxon>
        <taxon>Sordariomycetes</taxon>
        <taxon>Sordariomycetidae</taxon>
        <taxon>Coniochaetales</taxon>
        <taxon>Coniochaetaceae</taxon>
        <taxon>Coniochaeta</taxon>
    </lineage>
</organism>
<feature type="compositionally biased region" description="Polar residues" evidence="2">
    <location>
        <begin position="100"/>
        <end position="114"/>
    </location>
</feature>
<feature type="region of interest" description="Disordered" evidence="2">
    <location>
        <begin position="65"/>
        <end position="119"/>
    </location>
</feature>
<evidence type="ECO:0000259" key="3">
    <source>
        <dbReference type="PROSITE" id="PS50048"/>
    </source>
</evidence>
<dbReference type="Proteomes" id="UP000182658">
    <property type="component" value="Unassembled WGS sequence"/>
</dbReference>
<dbReference type="InterPro" id="IPR036864">
    <property type="entry name" value="Zn2-C6_fun-type_DNA-bd_sf"/>
</dbReference>
<name>A0A1J7J0N9_9PEZI</name>
<accession>A0A1J7J0N9</accession>
<evidence type="ECO:0000256" key="1">
    <source>
        <dbReference type="ARBA" id="ARBA00023242"/>
    </source>
</evidence>
<dbReference type="SUPFAM" id="SSF57701">
    <property type="entry name" value="Zn2/Cys6 DNA-binding domain"/>
    <property type="match status" value="1"/>
</dbReference>
<reference evidence="4 5" key="1">
    <citation type="submission" date="2016-10" db="EMBL/GenBank/DDBJ databases">
        <title>Draft genome sequence of Coniochaeta ligniaria NRRL30616, a lignocellulolytic fungus for bioabatement of inhibitors in plant biomass hydrolysates.</title>
        <authorList>
            <consortium name="DOE Joint Genome Institute"/>
            <person name="Jimenez D.J."/>
            <person name="Hector R.E."/>
            <person name="Riley R."/>
            <person name="Sun H."/>
            <person name="Grigoriev I.V."/>
            <person name="Van Elsas J.D."/>
            <person name="Nichols N.N."/>
        </authorList>
    </citation>
    <scope>NUCLEOTIDE SEQUENCE [LARGE SCALE GENOMIC DNA]</scope>
    <source>
        <strain evidence="4 5">NRRL 30616</strain>
    </source>
</reference>
<proteinExistence type="predicted"/>
<evidence type="ECO:0000313" key="5">
    <source>
        <dbReference type="Proteomes" id="UP000182658"/>
    </source>
</evidence>
<dbReference type="GO" id="GO:0008270">
    <property type="term" value="F:zinc ion binding"/>
    <property type="evidence" value="ECO:0007669"/>
    <property type="project" value="InterPro"/>
</dbReference>
<dbReference type="GO" id="GO:0000981">
    <property type="term" value="F:DNA-binding transcription factor activity, RNA polymerase II-specific"/>
    <property type="evidence" value="ECO:0007669"/>
    <property type="project" value="InterPro"/>
</dbReference>
<evidence type="ECO:0000313" key="4">
    <source>
        <dbReference type="EMBL" id="OIW22716.1"/>
    </source>
</evidence>
<dbReference type="InParanoid" id="A0A1J7J0N9"/>
<dbReference type="InterPro" id="IPR001138">
    <property type="entry name" value="Zn2Cys6_DnaBD"/>
</dbReference>